<feature type="transmembrane region" description="Helical" evidence="1">
    <location>
        <begin position="223"/>
        <end position="241"/>
    </location>
</feature>
<dbReference type="EMBL" id="CP098807">
    <property type="protein sequence ID" value="USJ21771.1"/>
    <property type="molecule type" value="Genomic_DNA"/>
</dbReference>
<dbReference type="OrthoDB" id="9797308at2"/>
<dbReference type="RefSeq" id="WP_090294229.1">
    <property type="nucleotide sequence ID" value="NZ_CAXURO020000001.1"/>
</dbReference>
<accession>A0A9Q8Y4X8</accession>
<dbReference type="InterPro" id="IPR011642">
    <property type="entry name" value="Gate_dom"/>
</dbReference>
<gene>
    <name evidence="3" type="ORF">NE863_10580</name>
</gene>
<keyword evidence="1" id="KW-0472">Membrane</keyword>
<dbReference type="Pfam" id="PF07670">
    <property type="entry name" value="Gate"/>
    <property type="match status" value="2"/>
</dbReference>
<reference evidence="3" key="1">
    <citation type="submission" date="2022-06" db="EMBL/GenBank/DDBJ databases">
        <title>Physiological and biochemical characterization and genomic elucidation of a strain of the genus Ensifer adhaerens M8 that combines arsenic oxidation and chromium reduction.</title>
        <authorList>
            <person name="Li X."/>
            <person name="Yu c."/>
        </authorList>
    </citation>
    <scope>NUCLEOTIDE SEQUENCE</scope>
    <source>
        <strain evidence="3">M8</strain>
    </source>
</reference>
<feature type="transmembrane region" description="Helical" evidence="1">
    <location>
        <begin position="62"/>
        <end position="84"/>
    </location>
</feature>
<feature type="domain" description="Nucleoside transporter/FeoB GTPase Gate" evidence="2">
    <location>
        <begin position="21"/>
        <end position="108"/>
    </location>
</feature>
<sequence length="331" mass="35657">MTVLIILYRKTLATLEVYFDLVRIIVPVTIVTHVLQELGVIRAVAPAFEPVMTVIGLPPEFAFAWLTGLLVGIWGAVVVVFALVPVSELTTADMTVFSALMLVAHAIPIEQRIIQKAGPNFLVTAAIRIGGGLIFAALLHQLFAVTGWLATPLAPTWIPANEGSGWVAFTFGTLKTLLTMLVVLLVLSWTIEILKLVGILAWLNRGMAPLFRLAGVKTETVPFAAVGVLLGISYGGALLIREAREAKVEPRQVFLACVFMGFGHSLIEDTLVVVALGADFTSVFFGRLVFAIVATAIVARIVASAPDAVFFRSFFRKDDFNLASPQAELNG</sequence>
<name>A0A9Q8Y4X8_ENSAD</name>
<evidence type="ECO:0000256" key="1">
    <source>
        <dbReference type="SAM" id="Phobius"/>
    </source>
</evidence>
<dbReference type="AlphaFoldDB" id="A0A9Q8Y4X8"/>
<evidence type="ECO:0000259" key="2">
    <source>
        <dbReference type="Pfam" id="PF07670"/>
    </source>
</evidence>
<organism evidence="3 4">
    <name type="scientific">Ensifer adhaerens</name>
    <name type="common">Sinorhizobium morelense</name>
    <dbReference type="NCBI Taxonomy" id="106592"/>
    <lineage>
        <taxon>Bacteria</taxon>
        <taxon>Pseudomonadati</taxon>
        <taxon>Pseudomonadota</taxon>
        <taxon>Alphaproteobacteria</taxon>
        <taxon>Hyphomicrobiales</taxon>
        <taxon>Rhizobiaceae</taxon>
        <taxon>Sinorhizobium/Ensifer group</taxon>
        <taxon>Ensifer</taxon>
    </lineage>
</organism>
<feature type="transmembrane region" description="Helical" evidence="1">
    <location>
        <begin position="121"/>
        <end position="143"/>
    </location>
</feature>
<keyword evidence="1" id="KW-1133">Transmembrane helix</keyword>
<dbReference type="Proteomes" id="UP001055460">
    <property type="component" value="Chromosome"/>
</dbReference>
<protein>
    <submittedName>
        <fullName evidence="3">Nucleoside recognition protein</fullName>
    </submittedName>
</protein>
<evidence type="ECO:0000313" key="3">
    <source>
        <dbReference type="EMBL" id="USJ21771.1"/>
    </source>
</evidence>
<evidence type="ECO:0000313" key="4">
    <source>
        <dbReference type="Proteomes" id="UP001055460"/>
    </source>
</evidence>
<feature type="transmembrane region" description="Helical" evidence="1">
    <location>
        <begin position="284"/>
        <end position="303"/>
    </location>
</feature>
<feature type="transmembrane region" description="Helical" evidence="1">
    <location>
        <begin position="253"/>
        <end position="278"/>
    </location>
</feature>
<proteinExistence type="predicted"/>
<keyword evidence="1" id="KW-0812">Transmembrane</keyword>
<feature type="domain" description="Nucleoside transporter/FeoB GTPase Gate" evidence="2">
    <location>
        <begin position="177"/>
        <end position="276"/>
    </location>
</feature>